<dbReference type="EMBL" id="JBFXLT010000117">
    <property type="protein sequence ID" value="KAL2808253.1"/>
    <property type="molecule type" value="Genomic_DNA"/>
</dbReference>
<dbReference type="PRINTS" id="PR00385">
    <property type="entry name" value="P450"/>
</dbReference>
<keyword evidence="6 7" id="KW-0408">Iron</keyword>
<dbReference type="PRINTS" id="PR00465">
    <property type="entry name" value="EP450IV"/>
</dbReference>
<dbReference type="Pfam" id="PF00067">
    <property type="entry name" value="p450"/>
    <property type="match status" value="1"/>
</dbReference>
<comment type="similarity">
    <text evidence="2 7">Belongs to the cytochrome P450 family.</text>
</comment>
<dbReference type="InterPro" id="IPR002403">
    <property type="entry name" value="Cyt_P450_E_grp-IV"/>
</dbReference>
<keyword evidence="3 7" id="KW-0349">Heme</keyword>
<name>A0ABR4GYJ1_9EURO</name>
<organism evidence="8 9">
    <name type="scientific">Aspergillus granulosus</name>
    <dbReference type="NCBI Taxonomy" id="176169"/>
    <lineage>
        <taxon>Eukaryota</taxon>
        <taxon>Fungi</taxon>
        <taxon>Dikarya</taxon>
        <taxon>Ascomycota</taxon>
        <taxon>Pezizomycotina</taxon>
        <taxon>Eurotiomycetes</taxon>
        <taxon>Eurotiomycetidae</taxon>
        <taxon>Eurotiales</taxon>
        <taxon>Aspergillaceae</taxon>
        <taxon>Aspergillus</taxon>
        <taxon>Aspergillus subgen. Nidulantes</taxon>
    </lineage>
</organism>
<comment type="caution">
    <text evidence="8">The sequence shown here is derived from an EMBL/GenBank/DDBJ whole genome shotgun (WGS) entry which is preliminary data.</text>
</comment>
<dbReference type="PANTHER" id="PTHR24305:SF223">
    <property type="entry name" value="CYTOCHROME P450-DIT2"/>
    <property type="match status" value="1"/>
</dbReference>
<evidence type="ECO:0000256" key="1">
    <source>
        <dbReference type="ARBA" id="ARBA00001971"/>
    </source>
</evidence>
<dbReference type="PROSITE" id="PS00086">
    <property type="entry name" value="CYTOCHROME_P450"/>
    <property type="match status" value="1"/>
</dbReference>
<keyword evidence="4 7" id="KW-0479">Metal-binding</keyword>
<evidence type="ECO:0000256" key="2">
    <source>
        <dbReference type="ARBA" id="ARBA00010617"/>
    </source>
</evidence>
<evidence type="ECO:0000256" key="6">
    <source>
        <dbReference type="ARBA" id="ARBA00023004"/>
    </source>
</evidence>
<dbReference type="InterPro" id="IPR036396">
    <property type="entry name" value="Cyt_P450_sf"/>
</dbReference>
<dbReference type="PANTHER" id="PTHR24305">
    <property type="entry name" value="CYTOCHROME P450"/>
    <property type="match status" value="1"/>
</dbReference>
<evidence type="ECO:0000256" key="3">
    <source>
        <dbReference type="ARBA" id="ARBA00022617"/>
    </source>
</evidence>
<dbReference type="InterPro" id="IPR017972">
    <property type="entry name" value="Cyt_P450_CS"/>
</dbReference>
<keyword evidence="5 7" id="KW-0560">Oxidoreductase</keyword>
<evidence type="ECO:0000256" key="5">
    <source>
        <dbReference type="ARBA" id="ARBA00023002"/>
    </source>
</evidence>
<evidence type="ECO:0000256" key="4">
    <source>
        <dbReference type="ARBA" id="ARBA00022723"/>
    </source>
</evidence>
<comment type="cofactor">
    <cofactor evidence="1">
        <name>heme</name>
        <dbReference type="ChEBI" id="CHEBI:30413"/>
    </cofactor>
</comment>
<accession>A0ABR4GYJ1</accession>
<evidence type="ECO:0000256" key="7">
    <source>
        <dbReference type="RuleBase" id="RU000461"/>
    </source>
</evidence>
<evidence type="ECO:0000313" key="9">
    <source>
        <dbReference type="Proteomes" id="UP001610334"/>
    </source>
</evidence>
<dbReference type="Gene3D" id="1.10.630.10">
    <property type="entry name" value="Cytochrome P450"/>
    <property type="match status" value="1"/>
</dbReference>
<keyword evidence="7" id="KW-0503">Monooxygenase</keyword>
<gene>
    <name evidence="8" type="ORF">BJX63DRAFT_409864</name>
</gene>
<dbReference type="CDD" id="cd11070">
    <property type="entry name" value="CYP56-like"/>
    <property type="match status" value="1"/>
</dbReference>
<dbReference type="SUPFAM" id="SSF48264">
    <property type="entry name" value="Cytochrome P450"/>
    <property type="match status" value="1"/>
</dbReference>
<keyword evidence="9" id="KW-1185">Reference proteome</keyword>
<protein>
    <submittedName>
        <fullName evidence="8">Cytochrome P450</fullName>
    </submittedName>
</protein>
<sequence length="495" mass="55681">MLLTIAPLLVGLLGLALAFLVYLFTPPSTFPRNIPTVPFYYTLLPLVKDNDQVDLYRQYLEKPLTTSGAAKLFFGGRWNILVRKPAYIAEVLKNEDIFAKSGNQVKIPHGVLAEYTGDNIISAHGENWKLYTSIFKPALQQDYDPRKIWDNASRLVNIIEGQQVGEKGINVNPLLQRYALANLSEVLLGSSFGTLEEPNAPLHAFQMRLKPKIFDPVFLNFPILDHLRLPTRQDARRLVGEFTNELVRTVQSGHSSCHKQGQFKNLGCRILGAFETGLLTEKQLRHNMISAFLAGHENPQLLLISTLFLLAEHRDVQETLRAEIASLGEEPTYNDLQSLPYLTSTIYESLRLYPPISQLINRRTTQPILLGGKVPIPAGTYVGYNAYSTNRDVDFWGAAADEFKPERWGTKMEDITGLFRLANAKGSFISFHGGRRACLGQKFAMLEARVTLAKLIRELEWEVDPTWPRMMTPAGPLYARNLRLAFRRVGGGQSA</sequence>
<dbReference type="InterPro" id="IPR001128">
    <property type="entry name" value="Cyt_P450"/>
</dbReference>
<dbReference type="Proteomes" id="UP001610334">
    <property type="component" value="Unassembled WGS sequence"/>
</dbReference>
<proteinExistence type="inferred from homology"/>
<evidence type="ECO:0000313" key="8">
    <source>
        <dbReference type="EMBL" id="KAL2808253.1"/>
    </source>
</evidence>
<reference evidence="8 9" key="1">
    <citation type="submission" date="2024-07" db="EMBL/GenBank/DDBJ databases">
        <title>Section-level genome sequencing and comparative genomics of Aspergillus sections Usti and Cavernicolus.</title>
        <authorList>
            <consortium name="Lawrence Berkeley National Laboratory"/>
            <person name="Nybo J.L."/>
            <person name="Vesth T.C."/>
            <person name="Theobald S."/>
            <person name="Frisvad J.C."/>
            <person name="Larsen T.O."/>
            <person name="Kjaerboelling I."/>
            <person name="Rothschild-Mancinelli K."/>
            <person name="Lyhne E.K."/>
            <person name="Kogle M.E."/>
            <person name="Barry K."/>
            <person name="Clum A."/>
            <person name="Na H."/>
            <person name="Ledsgaard L."/>
            <person name="Lin J."/>
            <person name="Lipzen A."/>
            <person name="Kuo A."/>
            <person name="Riley R."/>
            <person name="Mondo S."/>
            <person name="Labutti K."/>
            <person name="Haridas S."/>
            <person name="Pangalinan J."/>
            <person name="Salamov A.A."/>
            <person name="Simmons B.A."/>
            <person name="Magnuson J.K."/>
            <person name="Chen J."/>
            <person name="Drula E."/>
            <person name="Henrissat B."/>
            <person name="Wiebenga A."/>
            <person name="Lubbers R.J."/>
            <person name="Gomes A.C."/>
            <person name="Makela M.R."/>
            <person name="Stajich J."/>
            <person name="Grigoriev I.V."/>
            <person name="Mortensen U.H."/>
            <person name="De Vries R.P."/>
            <person name="Baker S.E."/>
            <person name="Andersen M.R."/>
        </authorList>
    </citation>
    <scope>NUCLEOTIDE SEQUENCE [LARGE SCALE GENOMIC DNA]</scope>
    <source>
        <strain evidence="8 9">CBS 588.65</strain>
    </source>
</reference>
<dbReference type="InterPro" id="IPR050121">
    <property type="entry name" value="Cytochrome_P450_monoxygenase"/>
</dbReference>